<protein>
    <submittedName>
        <fullName evidence="6">Protein yellow-like</fullName>
    </submittedName>
</protein>
<feature type="signal peptide" evidence="4">
    <location>
        <begin position="1"/>
        <end position="22"/>
    </location>
</feature>
<evidence type="ECO:0000313" key="6">
    <source>
        <dbReference type="RefSeq" id="XP_026294092.1"/>
    </source>
</evidence>
<accession>A0A6J1TMQ6</accession>
<dbReference type="InterPro" id="IPR017996">
    <property type="entry name" value="MRJP/yellow-related"/>
</dbReference>
<dbReference type="AlphaFoldDB" id="A0A6J1TMQ6"/>
<dbReference type="Pfam" id="PF03022">
    <property type="entry name" value="MRJP"/>
    <property type="match status" value="1"/>
</dbReference>
<sequence>MSIRGALLLALGLAVIVAHASAHSCNCARCAGVAGNAPITPAYSADSSEQQTSTAVSTRSSAAVQWIGGSFVWPCVSTKNIYKQSKRYVPKSVIATRMQIYGTEAFVALPRFKAGVPATLVKVDLKHRGCQAELTPFPCWSVQEEGNCEALQSVVDIFLDANNILWALDAGIVNTLEQPVRRCSPKVMAFDVKTGKLIKKVDLSSLTCPASRLQYLVVDYAKDGRIFLYISDAATRSIIVYDVTSGKGYRLVLPKAVTLGCGKTDVLYLALARSECGNNVLFFTYLSSQRLFSIKTAYLQSGSTAGRVHDHGPKNGKIVILGTDGGQFLFFRFEGSSEILRWNTNTCFKSDNFEVVYNSPDCLLATQVAPDYKIQRIRILESNFPDFILGQVGCGAYQVINVIDNQCQ</sequence>
<dbReference type="GO" id="GO:0005576">
    <property type="term" value="C:extracellular region"/>
    <property type="evidence" value="ECO:0007669"/>
    <property type="project" value="UniProtKB-SubCell"/>
</dbReference>
<dbReference type="RefSeq" id="XP_026294092.1">
    <property type="nucleotide sequence ID" value="XM_026438307.2"/>
</dbReference>
<dbReference type="Proteomes" id="UP000504606">
    <property type="component" value="Unplaced"/>
</dbReference>
<evidence type="ECO:0000256" key="2">
    <source>
        <dbReference type="ARBA" id="ARBA00009127"/>
    </source>
</evidence>
<dbReference type="PANTHER" id="PTHR10009:SF8">
    <property type="entry name" value="IP19120P"/>
    <property type="match status" value="1"/>
</dbReference>
<comment type="similarity">
    <text evidence="2">Belongs to the major royal jelly protein family.</text>
</comment>
<dbReference type="KEGG" id="foc:113218104"/>
<reference evidence="6" key="1">
    <citation type="submission" date="2025-08" db="UniProtKB">
        <authorList>
            <consortium name="RefSeq"/>
        </authorList>
    </citation>
    <scope>IDENTIFICATION</scope>
    <source>
        <tissue evidence="6">Whole organism</tissue>
    </source>
</reference>
<keyword evidence="5" id="KW-1185">Reference proteome</keyword>
<evidence type="ECO:0000256" key="4">
    <source>
        <dbReference type="SAM" id="SignalP"/>
    </source>
</evidence>
<evidence type="ECO:0000313" key="5">
    <source>
        <dbReference type="Proteomes" id="UP000504606"/>
    </source>
</evidence>
<dbReference type="OrthoDB" id="6583604at2759"/>
<proteinExistence type="inferred from homology"/>
<keyword evidence="3" id="KW-0964">Secreted</keyword>
<keyword evidence="4" id="KW-0732">Signal</keyword>
<evidence type="ECO:0000256" key="1">
    <source>
        <dbReference type="ARBA" id="ARBA00004613"/>
    </source>
</evidence>
<dbReference type="Gene3D" id="2.120.10.30">
    <property type="entry name" value="TolB, C-terminal domain"/>
    <property type="match status" value="1"/>
</dbReference>
<comment type="subcellular location">
    <subcellularLocation>
        <location evidence="1">Secreted</location>
    </subcellularLocation>
</comment>
<gene>
    <name evidence="6" type="primary">LOC113218104</name>
</gene>
<dbReference type="GeneID" id="113218104"/>
<dbReference type="SUPFAM" id="SSF50998">
    <property type="entry name" value="Quinoprotein alcohol dehydrogenase-like"/>
    <property type="match status" value="1"/>
</dbReference>
<dbReference type="InterPro" id="IPR011047">
    <property type="entry name" value="Quinoprotein_ADH-like_sf"/>
</dbReference>
<name>A0A6J1TMQ6_FRAOC</name>
<dbReference type="InterPro" id="IPR011042">
    <property type="entry name" value="6-blade_b-propeller_TolB-like"/>
</dbReference>
<dbReference type="PANTHER" id="PTHR10009">
    <property type="entry name" value="PROTEIN YELLOW-RELATED"/>
    <property type="match status" value="1"/>
</dbReference>
<organism evidence="5 6">
    <name type="scientific">Frankliniella occidentalis</name>
    <name type="common">Western flower thrips</name>
    <name type="synonym">Euthrips occidentalis</name>
    <dbReference type="NCBI Taxonomy" id="133901"/>
    <lineage>
        <taxon>Eukaryota</taxon>
        <taxon>Metazoa</taxon>
        <taxon>Ecdysozoa</taxon>
        <taxon>Arthropoda</taxon>
        <taxon>Hexapoda</taxon>
        <taxon>Insecta</taxon>
        <taxon>Pterygota</taxon>
        <taxon>Neoptera</taxon>
        <taxon>Paraneoptera</taxon>
        <taxon>Thysanoptera</taxon>
        <taxon>Terebrantia</taxon>
        <taxon>Thripoidea</taxon>
        <taxon>Thripidae</taxon>
        <taxon>Frankliniella</taxon>
    </lineage>
</organism>
<feature type="chain" id="PRO_5026797142" evidence="4">
    <location>
        <begin position="23"/>
        <end position="408"/>
    </location>
</feature>
<evidence type="ECO:0000256" key="3">
    <source>
        <dbReference type="ARBA" id="ARBA00022525"/>
    </source>
</evidence>